<keyword evidence="7" id="KW-0067">ATP-binding</keyword>
<evidence type="ECO:0000256" key="1">
    <source>
        <dbReference type="ARBA" id="ARBA00010507"/>
    </source>
</evidence>
<dbReference type="InParanoid" id="A0A251TIB5"/>
<dbReference type="Gene3D" id="3.30.200.20">
    <property type="entry name" value="Phosphorylase Kinase, domain 1"/>
    <property type="match status" value="1"/>
</dbReference>
<name>A0A251TIB5_HELAN</name>
<evidence type="ECO:0000256" key="5">
    <source>
        <dbReference type="ARBA" id="ARBA00022741"/>
    </source>
</evidence>
<protein>
    <recommendedName>
        <fullName evidence="2">non-specific serine/threonine protein kinase</fullName>
        <ecNumber evidence="2">2.7.11.1</ecNumber>
    </recommendedName>
</protein>
<dbReference type="GO" id="GO:0005524">
    <property type="term" value="F:ATP binding"/>
    <property type="evidence" value="ECO:0007669"/>
    <property type="project" value="UniProtKB-KW"/>
</dbReference>
<keyword evidence="6 11" id="KW-0418">Kinase</keyword>
<feature type="domain" description="Protein kinase" evidence="10">
    <location>
        <begin position="67"/>
        <end position="159"/>
    </location>
</feature>
<dbReference type="InterPro" id="IPR051681">
    <property type="entry name" value="Ser/Thr_Kinases-Pseudokinases"/>
</dbReference>
<evidence type="ECO:0000313" key="12">
    <source>
        <dbReference type="Proteomes" id="UP000215914"/>
    </source>
</evidence>
<dbReference type="PANTHER" id="PTHR44329:SF238">
    <property type="entry name" value="ACT DOMAIN, PROTEIN KINASE-LIKE DOMAIN PROTEIN-RELATED"/>
    <property type="match status" value="1"/>
</dbReference>
<evidence type="ECO:0000256" key="8">
    <source>
        <dbReference type="ARBA" id="ARBA00047899"/>
    </source>
</evidence>
<accession>A0A251TIB5</accession>
<evidence type="ECO:0000256" key="7">
    <source>
        <dbReference type="ARBA" id="ARBA00022840"/>
    </source>
</evidence>
<keyword evidence="4" id="KW-0808">Transferase</keyword>
<reference evidence="12" key="1">
    <citation type="journal article" date="2017" name="Nature">
        <title>The sunflower genome provides insights into oil metabolism, flowering and Asterid evolution.</title>
        <authorList>
            <person name="Badouin H."/>
            <person name="Gouzy J."/>
            <person name="Grassa C.J."/>
            <person name="Murat F."/>
            <person name="Staton S.E."/>
            <person name="Cottret L."/>
            <person name="Lelandais-Briere C."/>
            <person name="Owens G.L."/>
            <person name="Carrere S."/>
            <person name="Mayjonade B."/>
            <person name="Legrand L."/>
            <person name="Gill N."/>
            <person name="Kane N.C."/>
            <person name="Bowers J.E."/>
            <person name="Hubner S."/>
            <person name="Bellec A."/>
            <person name="Berard A."/>
            <person name="Berges H."/>
            <person name="Blanchet N."/>
            <person name="Boniface M.C."/>
            <person name="Brunel D."/>
            <person name="Catrice O."/>
            <person name="Chaidir N."/>
            <person name="Claudel C."/>
            <person name="Donnadieu C."/>
            <person name="Faraut T."/>
            <person name="Fievet G."/>
            <person name="Helmstetter N."/>
            <person name="King M."/>
            <person name="Knapp S.J."/>
            <person name="Lai Z."/>
            <person name="Le Paslier M.C."/>
            <person name="Lippi Y."/>
            <person name="Lorenzon L."/>
            <person name="Mandel J.R."/>
            <person name="Marage G."/>
            <person name="Marchand G."/>
            <person name="Marquand E."/>
            <person name="Bret-Mestries E."/>
            <person name="Morien E."/>
            <person name="Nambeesan S."/>
            <person name="Nguyen T."/>
            <person name="Pegot-Espagnet P."/>
            <person name="Pouilly N."/>
            <person name="Raftis F."/>
            <person name="Sallet E."/>
            <person name="Schiex T."/>
            <person name="Thomas J."/>
            <person name="Vandecasteele C."/>
            <person name="Vares D."/>
            <person name="Vear F."/>
            <person name="Vautrin S."/>
            <person name="Crespi M."/>
            <person name="Mangin B."/>
            <person name="Burke J.M."/>
            <person name="Salse J."/>
            <person name="Munos S."/>
            <person name="Vincourt P."/>
            <person name="Rieseberg L.H."/>
            <person name="Langlade N.B."/>
        </authorList>
    </citation>
    <scope>NUCLEOTIDE SEQUENCE [LARGE SCALE GENOMIC DNA]</scope>
    <source>
        <strain evidence="12">cv. SF193</strain>
    </source>
</reference>
<evidence type="ECO:0000256" key="3">
    <source>
        <dbReference type="ARBA" id="ARBA00022527"/>
    </source>
</evidence>
<evidence type="ECO:0000313" key="11">
    <source>
        <dbReference type="EMBL" id="OTG10840.1"/>
    </source>
</evidence>
<organism evidence="11 12">
    <name type="scientific">Helianthus annuus</name>
    <name type="common">Common sunflower</name>
    <dbReference type="NCBI Taxonomy" id="4232"/>
    <lineage>
        <taxon>Eukaryota</taxon>
        <taxon>Viridiplantae</taxon>
        <taxon>Streptophyta</taxon>
        <taxon>Embryophyta</taxon>
        <taxon>Tracheophyta</taxon>
        <taxon>Spermatophyta</taxon>
        <taxon>Magnoliopsida</taxon>
        <taxon>eudicotyledons</taxon>
        <taxon>Gunneridae</taxon>
        <taxon>Pentapetalae</taxon>
        <taxon>asterids</taxon>
        <taxon>campanulids</taxon>
        <taxon>Asterales</taxon>
        <taxon>Asteraceae</taxon>
        <taxon>Asteroideae</taxon>
        <taxon>Heliantheae alliance</taxon>
        <taxon>Heliantheae</taxon>
        <taxon>Helianthus</taxon>
    </lineage>
</organism>
<dbReference type="InterPro" id="IPR000719">
    <property type="entry name" value="Prot_kinase_dom"/>
</dbReference>
<keyword evidence="3" id="KW-0723">Serine/threonine-protein kinase</keyword>
<proteinExistence type="inferred from homology"/>
<dbReference type="Proteomes" id="UP000215914">
    <property type="component" value="Chromosome 10"/>
</dbReference>
<dbReference type="AlphaFoldDB" id="A0A251TIB5"/>
<sequence length="159" mass="17870">MYFQQPTAIHEAMEKAIARGEETEALHEAMEKAIARSEGSWSGSSHSKSAVEKEADFEDAKIDRRLLNIGERIASGSCGDLFRGEYLGQDVAVKILRSEHLNQTLEDEFSHEVAMLQEVHHSNIVRFIGACTKQPPLCIITGFQCKNHLFWAANTWPNK</sequence>
<keyword evidence="5" id="KW-0547">Nucleotide-binding</keyword>
<dbReference type="EMBL" id="CM007899">
    <property type="protein sequence ID" value="OTG10840.1"/>
    <property type="molecule type" value="Genomic_DNA"/>
</dbReference>
<dbReference type="InterPro" id="IPR011009">
    <property type="entry name" value="Kinase-like_dom_sf"/>
</dbReference>
<evidence type="ECO:0000256" key="6">
    <source>
        <dbReference type="ARBA" id="ARBA00022777"/>
    </source>
</evidence>
<gene>
    <name evidence="11" type="ORF">HannXRQ_Chr10g0292101</name>
</gene>
<evidence type="ECO:0000256" key="2">
    <source>
        <dbReference type="ARBA" id="ARBA00012513"/>
    </source>
</evidence>
<dbReference type="PROSITE" id="PS50011">
    <property type="entry name" value="PROTEIN_KINASE_DOM"/>
    <property type="match status" value="1"/>
</dbReference>
<comment type="similarity">
    <text evidence="1">Belongs to the protein kinase superfamily. TKL Ser/Thr protein kinase family. RAF subfamily.</text>
</comment>
<evidence type="ECO:0000259" key="10">
    <source>
        <dbReference type="PROSITE" id="PS50011"/>
    </source>
</evidence>
<dbReference type="PANTHER" id="PTHR44329">
    <property type="entry name" value="SERINE/THREONINE-PROTEIN KINASE TNNI3K-RELATED"/>
    <property type="match status" value="1"/>
</dbReference>
<evidence type="ECO:0000256" key="9">
    <source>
        <dbReference type="ARBA" id="ARBA00048679"/>
    </source>
</evidence>
<dbReference type="InterPro" id="IPR001245">
    <property type="entry name" value="Ser-Thr/Tyr_kinase_cat_dom"/>
</dbReference>
<comment type="catalytic activity">
    <reaction evidence="8">
        <text>L-threonyl-[protein] + ATP = O-phospho-L-threonyl-[protein] + ADP + H(+)</text>
        <dbReference type="Rhea" id="RHEA:46608"/>
        <dbReference type="Rhea" id="RHEA-COMP:11060"/>
        <dbReference type="Rhea" id="RHEA-COMP:11605"/>
        <dbReference type="ChEBI" id="CHEBI:15378"/>
        <dbReference type="ChEBI" id="CHEBI:30013"/>
        <dbReference type="ChEBI" id="CHEBI:30616"/>
        <dbReference type="ChEBI" id="CHEBI:61977"/>
        <dbReference type="ChEBI" id="CHEBI:456216"/>
        <dbReference type="EC" id="2.7.11.1"/>
    </reaction>
</comment>
<dbReference type="GO" id="GO:0004674">
    <property type="term" value="F:protein serine/threonine kinase activity"/>
    <property type="evidence" value="ECO:0007669"/>
    <property type="project" value="UniProtKB-KW"/>
</dbReference>
<dbReference type="Pfam" id="PF07714">
    <property type="entry name" value="PK_Tyr_Ser-Thr"/>
    <property type="match status" value="1"/>
</dbReference>
<dbReference type="EC" id="2.7.11.1" evidence="2"/>
<keyword evidence="11" id="KW-0675">Receptor</keyword>
<keyword evidence="12" id="KW-1185">Reference proteome</keyword>
<comment type="catalytic activity">
    <reaction evidence="9">
        <text>L-seryl-[protein] + ATP = O-phospho-L-seryl-[protein] + ADP + H(+)</text>
        <dbReference type="Rhea" id="RHEA:17989"/>
        <dbReference type="Rhea" id="RHEA-COMP:9863"/>
        <dbReference type="Rhea" id="RHEA-COMP:11604"/>
        <dbReference type="ChEBI" id="CHEBI:15378"/>
        <dbReference type="ChEBI" id="CHEBI:29999"/>
        <dbReference type="ChEBI" id="CHEBI:30616"/>
        <dbReference type="ChEBI" id="CHEBI:83421"/>
        <dbReference type="ChEBI" id="CHEBI:456216"/>
        <dbReference type="EC" id="2.7.11.1"/>
    </reaction>
</comment>
<evidence type="ECO:0000256" key="4">
    <source>
        <dbReference type="ARBA" id="ARBA00022679"/>
    </source>
</evidence>
<dbReference type="SUPFAM" id="SSF56112">
    <property type="entry name" value="Protein kinase-like (PK-like)"/>
    <property type="match status" value="1"/>
</dbReference>
<dbReference type="FunFam" id="3.30.200.20:FF:000060">
    <property type="entry name" value="Serine/threonine-protein kinase isoform 1"/>
    <property type="match status" value="1"/>
</dbReference>